<proteinExistence type="inferred from homology"/>
<organism evidence="4 5">
    <name type="scientific">Aphidius gifuensis</name>
    <name type="common">Parasitoid wasp</name>
    <dbReference type="NCBI Taxonomy" id="684658"/>
    <lineage>
        <taxon>Eukaryota</taxon>
        <taxon>Metazoa</taxon>
        <taxon>Ecdysozoa</taxon>
        <taxon>Arthropoda</taxon>
        <taxon>Hexapoda</taxon>
        <taxon>Insecta</taxon>
        <taxon>Pterygota</taxon>
        <taxon>Neoptera</taxon>
        <taxon>Endopterygota</taxon>
        <taxon>Hymenoptera</taxon>
        <taxon>Apocrita</taxon>
        <taxon>Ichneumonoidea</taxon>
        <taxon>Braconidae</taxon>
        <taxon>Aphidiinae</taxon>
        <taxon>Aphidius</taxon>
    </lineage>
</organism>
<comment type="caution">
    <text evidence="4">The sequence shown here is derived from an EMBL/GenBank/DDBJ whole genome shotgun (WGS) entry which is preliminary data.</text>
</comment>
<feature type="compositionally biased region" description="Basic and acidic residues" evidence="3">
    <location>
        <begin position="103"/>
        <end position="134"/>
    </location>
</feature>
<feature type="coiled-coil region" evidence="2">
    <location>
        <begin position="45"/>
        <end position="72"/>
    </location>
</feature>
<evidence type="ECO:0000256" key="3">
    <source>
        <dbReference type="SAM" id="MobiDB-lite"/>
    </source>
</evidence>
<dbReference type="Gene3D" id="1.20.5.110">
    <property type="match status" value="1"/>
</dbReference>
<keyword evidence="2" id="KW-0175">Coiled coil</keyword>
<dbReference type="GO" id="GO:0030041">
    <property type="term" value="P:actin filament polymerization"/>
    <property type="evidence" value="ECO:0007669"/>
    <property type="project" value="TreeGrafter"/>
</dbReference>
<feature type="compositionally biased region" description="Basic residues" evidence="3">
    <location>
        <begin position="92"/>
        <end position="102"/>
    </location>
</feature>
<evidence type="ECO:0000256" key="2">
    <source>
        <dbReference type="SAM" id="Coils"/>
    </source>
</evidence>
<dbReference type="Proteomes" id="UP000639338">
    <property type="component" value="Unassembled WGS sequence"/>
</dbReference>
<name>A0A834Y091_APHGI</name>
<dbReference type="InterPro" id="IPR019309">
    <property type="entry name" value="WASHC3"/>
</dbReference>
<dbReference type="Pfam" id="PF10152">
    <property type="entry name" value="CCDC53"/>
    <property type="match status" value="1"/>
</dbReference>
<feature type="region of interest" description="Disordered" evidence="3">
    <location>
        <begin position="81"/>
        <end position="157"/>
    </location>
</feature>
<dbReference type="OrthoDB" id="268027at2759"/>
<dbReference type="PANTHER" id="PTHR13015">
    <property type="entry name" value="PROTEIN AD-016-RELATED"/>
    <property type="match status" value="1"/>
</dbReference>
<evidence type="ECO:0000313" key="5">
    <source>
        <dbReference type="Proteomes" id="UP000639338"/>
    </source>
</evidence>
<dbReference type="PANTHER" id="PTHR13015:SF0">
    <property type="entry name" value="WASH COMPLEX SUBUNIT 3"/>
    <property type="match status" value="1"/>
</dbReference>
<dbReference type="EMBL" id="JACMRX010000002">
    <property type="protein sequence ID" value="KAF7994524.1"/>
    <property type="molecule type" value="Genomic_DNA"/>
</dbReference>
<reference evidence="4 5" key="1">
    <citation type="submission" date="2020-08" db="EMBL/GenBank/DDBJ databases">
        <title>Aphidius gifuensis genome sequencing and assembly.</title>
        <authorList>
            <person name="Du Z."/>
        </authorList>
    </citation>
    <scope>NUCLEOTIDE SEQUENCE [LARGE SCALE GENOMIC DNA]</scope>
    <source>
        <strain evidence="4">YNYX2018</strain>
        <tissue evidence="4">Adults</tissue>
    </source>
</reference>
<gene>
    <name evidence="4" type="ORF">HCN44_003996</name>
</gene>
<keyword evidence="5" id="KW-1185">Reference proteome</keyword>
<sequence>MNDNSVPIVEPTIDYSKVPPIHQKRIVSFINHFVVNTVTFLNKFALNCEEKLYEFENKLQKIEAALVILESRLASVPGLEEKIPDTTDSSVKKKKKKKRKDKSKNNEKKNIKIDNKTDKKISEENNEPDNKVDDEPGDSENDDKPITEKSNLQPINKHPVYEKFFKMINFGVPKPAVQIKMTQEGLDPSLLDDPTRLIPQSADTPQES</sequence>
<comment type="similarity">
    <text evidence="1">Belongs to the CCDC53 family.</text>
</comment>
<accession>A0A834Y091</accession>
<dbReference type="GO" id="GO:0006887">
    <property type="term" value="P:exocytosis"/>
    <property type="evidence" value="ECO:0007669"/>
    <property type="project" value="TreeGrafter"/>
</dbReference>
<dbReference type="AlphaFoldDB" id="A0A834Y091"/>
<feature type="region of interest" description="Disordered" evidence="3">
    <location>
        <begin position="183"/>
        <end position="208"/>
    </location>
</feature>
<dbReference type="GO" id="GO:0071203">
    <property type="term" value="C:WASH complex"/>
    <property type="evidence" value="ECO:0007669"/>
    <property type="project" value="InterPro"/>
</dbReference>
<evidence type="ECO:0008006" key="6">
    <source>
        <dbReference type="Google" id="ProtNLM"/>
    </source>
</evidence>
<protein>
    <recommendedName>
        <fullName evidence="6">WASH complex subunit CCDC53</fullName>
    </recommendedName>
</protein>
<evidence type="ECO:0000256" key="1">
    <source>
        <dbReference type="ARBA" id="ARBA00006290"/>
    </source>
</evidence>
<evidence type="ECO:0000313" key="4">
    <source>
        <dbReference type="EMBL" id="KAF7994524.1"/>
    </source>
</evidence>